<dbReference type="InterPro" id="IPR023187">
    <property type="entry name" value="Tscrpt_reg_MarR-type_CS"/>
</dbReference>
<dbReference type="Pfam" id="PF12802">
    <property type="entry name" value="MarR_2"/>
    <property type="match status" value="1"/>
</dbReference>
<evidence type="ECO:0000259" key="4">
    <source>
        <dbReference type="PROSITE" id="PS50995"/>
    </source>
</evidence>
<dbReference type="InterPro" id="IPR036390">
    <property type="entry name" value="WH_DNA-bd_sf"/>
</dbReference>
<dbReference type="EMBL" id="JAQSVD010000003">
    <property type="protein sequence ID" value="MDE1470068.1"/>
    <property type="molecule type" value="Genomic_DNA"/>
</dbReference>
<dbReference type="Proteomes" id="UP001215087">
    <property type="component" value="Unassembled WGS sequence"/>
</dbReference>
<dbReference type="PANTHER" id="PTHR42756:SF1">
    <property type="entry name" value="TRANSCRIPTIONAL REPRESSOR OF EMRAB OPERON"/>
    <property type="match status" value="1"/>
</dbReference>
<protein>
    <submittedName>
        <fullName evidence="5">MarR family transcriptional regulator</fullName>
    </submittedName>
</protein>
<dbReference type="InterPro" id="IPR036388">
    <property type="entry name" value="WH-like_DNA-bd_sf"/>
</dbReference>
<accession>A0ABT5UMF2</accession>
<dbReference type="RefSeq" id="WP_133965491.1">
    <property type="nucleotide sequence ID" value="NZ_JAJCLO010000001.1"/>
</dbReference>
<dbReference type="PROSITE" id="PS01117">
    <property type="entry name" value="HTH_MARR_1"/>
    <property type="match status" value="1"/>
</dbReference>
<keyword evidence="3" id="KW-0804">Transcription</keyword>
<keyword evidence="1" id="KW-0805">Transcription regulation</keyword>
<dbReference type="PROSITE" id="PS50995">
    <property type="entry name" value="HTH_MARR_2"/>
    <property type="match status" value="1"/>
</dbReference>
<dbReference type="Gene3D" id="1.10.10.10">
    <property type="entry name" value="Winged helix-like DNA-binding domain superfamily/Winged helix DNA-binding domain"/>
    <property type="match status" value="1"/>
</dbReference>
<keyword evidence="6" id="KW-1185">Reference proteome</keyword>
<organism evidence="5 6">
    <name type="scientific">Eubacterium limosum</name>
    <dbReference type="NCBI Taxonomy" id="1736"/>
    <lineage>
        <taxon>Bacteria</taxon>
        <taxon>Bacillati</taxon>
        <taxon>Bacillota</taxon>
        <taxon>Clostridia</taxon>
        <taxon>Eubacteriales</taxon>
        <taxon>Eubacteriaceae</taxon>
        <taxon>Eubacterium</taxon>
    </lineage>
</organism>
<dbReference type="PANTHER" id="PTHR42756">
    <property type="entry name" value="TRANSCRIPTIONAL REGULATOR, MARR"/>
    <property type="match status" value="1"/>
</dbReference>
<evidence type="ECO:0000313" key="6">
    <source>
        <dbReference type="Proteomes" id="UP001215087"/>
    </source>
</evidence>
<proteinExistence type="predicted"/>
<feature type="domain" description="HTH marR-type" evidence="4">
    <location>
        <begin position="5"/>
        <end position="139"/>
    </location>
</feature>
<dbReference type="SUPFAM" id="SSF46785">
    <property type="entry name" value="Winged helix' DNA-binding domain"/>
    <property type="match status" value="1"/>
</dbReference>
<evidence type="ECO:0000256" key="2">
    <source>
        <dbReference type="ARBA" id="ARBA00023125"/>
    </source>
</evidence>
<name>A0ABT5UMF2_EUBLI</name>
<evidence type="ECO:0000256" key="3">
    <source>
        <dbReference type="ARBA" id="ARBA00023163"/>
    </source>
</evidence>
<evidence type="ECO:0000256" key="1">
    <source>
        <dbReference type="ARBA" id="ARBA00023015"/>
    </source>
</evidence>
<sequence>MNITDNEIIELFFNVARMNRYIPSRDTEGDNLRPFMGQYRCLFFLEDKHEISQREMADALQIRPPSLSELLSKLEEKGYVQRVPSKKDRRSLMVSLTAEGMEEVKKSRKKQKKVHSDMLASLTDDEKRTFYALLNKINNHSARGEEH</sequence>
<dbReference type="InterPro" id="IPR011991">
    <property type="entry name" value="ArsR-like_HTH"/>
</dbReference>
<dbReference type="CDD" id="cd00090">
    <property type="entry name" value="HTH_ARSR"/>
    <property type="match status" value="1"/>
</dbReference>
<evidence type="ECO:0000313" key="5">
    <source>
        <dbReference type="EMBL" id="MDE1470068.1"/>
    </source>
</evidence>
<reference evidence="5 6" key="1">
    <citation type="submission" date="2023-02" db="EMBL/GenBank/DDBJ databases">
        <title>Comparative genome analysis of Eubacterium limosum species.</title>
        <authorList>
            <person name="Bak J.E."/>
        </authorList>
    </citation>
    <scope>NUCLEOTIDE SEQUENCE [LARGE SCALE GENOMIC DNA]</scope>
    <source>
        <strain evidence="5 6">KGMB01548</strain>
    </source>
</reference>
<keyword evidence="2" id="KW-0238">DNA-binding</keyword>
<gene>
    <name evidence="5" type="ORF">PTZ04_07350</name>
</gene>
<comment type="caution">
    <text evidence="5">The sequence shown here is derived from an EMBL/GenBank/DDBJ whole genome shotgun (WGS) entry which is preliminary data.</text>
</comment>
<dbReference type="SMART" id="SM00347">
    <property type="entry name" value="HTH_MARR"/>
    <property type="match status" value="1"/>
</dbReference>
<dbReference type="PRINTS" id="PR00598">
    <property type="entry name" value="HTHMARR"/>
</dbReference>
<dbReference type="InterPro" id="IPR000835">
    <property type="entry name" value="HTH_MarR-typ"/>
</dbReference>